<evidence type="ECO:0000256" key="1">
    <source>
        <dbReference type="ARBA" id="ARBA00022649"/>
    </source>
</evidence>
<accession>A0A838B7D9</accession>
<dbReference type="Pfam" id="PF05016">
    <property type="entry name" value="ParE_toxin"/>
    <property type="match status" value="1"/>
</dbReference>
<protein>
    <submittedName>
        <fullName evidence="2">Type II toxin-antitoxin system RelE/ParE family toxin</fullName>
    </submittedName>
</protein>
<organism evidence="2 3">
    <name type="scientific">Mesorhizobium neociceri</name>
    <dbReference type="NCBI Taxonomy" id="1307853"/>
    <lineage>
        <taxon>Bacteria</taxon>
        <taxon>Pseudomonadati</taxon>
        <taxon>Pseudomonadota</taxon>
        <taxon>Alphaproteobacteria</taxon>
        <taxon>Hyphomicrobiales</taxon>
        <taxon>Phyllobacteriaceae</taxon>
        <taxon>Mesorhizobium</taxon>
    </lineage>
</organism>
<keyword evidence="1" id="KW-1277">Toxin-antitoxin system</keyword>
<sequence>MKRRHVVLLPDAQADLLWIYDTVAHASGNLTAIRYIERVERFCLGLDYASERGTRRDDVRPGLRIVGFERRLTVAFAIDGDKVVILRVFYGGANWEDDLVPTVP</sequence>
<dbReference type="InterPro" id="IPR035093">
    <property type="entry name" value="RelE/ParE_toxin_dom_sf"/>
</dbReference>
<evidence type="ECO:0000313" key="2">
    <source>
        <dbReference type="EMBL" id="MBA1142536.1"/>
    </source>
</evidence>
<gene>
    <name evidence="2" type="ORF">H0241_20145</name>
</gene>
<dbReference type="RefSeq" id="WP_181059434.1">
    <property type="nucleotide sequence ID" value="NZ_JACDTY010000010.1"/>
</dbReference>
<comment type="caution">
    <text evidence="2">The sequence shown here is derived from an EMBL/GenBank/DDBJ whole genome shotgun (WGS) entry which is preliminary data.</text>
</comment>
<dbReference type="InterPro" id="IPR007712">
    <property type="entry name" value="RelE/ParE_toxin"/>
</dbReference>
<evidence type="ECO:0000313" key="3">
    <source>
        <dbReference type="Proteomes" id="UP000558284"/>
    </source>
</evidence>
<dbReference type="Proteomes" id="UP000558284">
    <property type="component" value="Unassembled WGS sequence"/>
</dbReference>
<dbReference type="EMBL" id="JACDTY010000010">
    <property type="protein sequence ID" value="MBA1142536.1"/>
    <property type="molecule type" value="Genomic_DNA"/>
</dbReference>
<reference evidence="2 3" key="1">
    <citation type="submission" date="2020-07" db="EMBL/GenBank/DDBJ databases">
        <title>Definition of the novel symbiovar canariense within Mesorhizobium novociceri, a new species of genus Mesorhizobium nodulating Cicer canariense in the Caldera de Taburiente National Park (La Palma, Canary Islands).</title>
        <authorList>
            <person name="Leon-Barrios M."/>
            <person name="Perez-Yepez J."/>
            <person name="Flores-Felix J.D."/>
            <person name="Ramirez-Baena M.H."/>
            <person name="Pulido-Suarez L."/>
            <person name="Igual J.M."/>
            <person name="Velazquez E."/>
            <person name="Peix A."/>
        </authorList>
    </citation>
    <scope>NUCLEOTIDE SEQUENCE [LARGE SCALE GENOMIC DNA]</scope>
    <source>
        <strain evidence="2 3">CCANP35</strain>
    </source>
</reference>
<proteinExistence type="predicted"/>
<keyword evidence="3" id="KW-1185">Reference proteome</keyword>
<dbReference type="AlphaFoldDB" id="A0A838B7D9"/>
<dbReference type="Gene3D" id="3.30.2310.20">
    <property type="entry name" value="RelE-like"/>
    <property type="match status" value="1"/>
</dbReference>
<name>A0A838B7D9_9HYPH</name>